<dbReference type="Proteomes" id="UP000198877">
    <property type="component" value="Unassembled WGS sequence"/>
</dbReference>
<reference evidence="3" key="1">
    <citation type="submission" date="2016-10" db="EMBL/GenBank/DDBJ databases">
        <authorList>
            <person name="Varghese N."/>
            <person name="Submissions S."/>
        </authorList>
    </citation>
    <scope>NUCLEOTIDE SEQUENCE [LARGE SCALE GENOMIC DNA]</scope>
    <source>
        <strain evidence="3">CL127</strain>
    </source>
</reference>
<feature type="transmembrane region" description="Helical" evidence="1">
    <location>
        <begin position="6"/>
        <end position="27"/>
    </location>
</feature>
<keyword evidence="1" id="KW-0812">Transmembrane</keyword>
<evidence type="ECO:0000313" key="2">
    <source>
        <dbReference type="EMBL" id="SFR72099.1"/>
    </source>
</evidence>
<protein>
    <submittedName>
        <fullName evidence="2">Uncharacterized protein</fullName>
    </submittedName>
</protein>
<keyword evidence="1" id="KW-1133">Transmembrane helix</keyword>
<name>A0A1I6IZK8_9MICO</name>
<gene>
    <name evidence="2" type="ORF">SAMN04488591_3155</name>
</gene>
<keyword evidence="1" id="KW-0472">Membrane</keyword>
<sequence>MWGYAVSLIKCVVTLALMIFLLLAGIVDGRLSGTASRGTRDADPDAVERRPCDLRDCSPHHILHALVRSADDIPEGTMTRNESDDATAIETWSLPIAWVGFSVFVLSVLVIAGVFFLVRTATGHVGPPLWFFLLWFGVAGWNVYWWLFRIAYRVELVGEMVRWRALFASGALPVSAITGAGRFFGTFSSCVLRAPGHRSLVVSTQRRPFEPMLAALNRLNPAVPPHL</sequence>
<organism evidence="2 3">
    <name type="scientific">Microbacterium azadirachtae</name>
    <dbReference type="NCBI Taxonomy" id="582680"/>
    <lineage>
        <taxon>Bacteria</taxon>
        <taxon>Bacillati</taxon>
        <taxon>Actinomycetota</taxon>
        <taxon>Actinomycetes</taxon>
        <taxon>Micrococcales</taxon>
        <taxon>Microbacteriaceae</taxon>
        <taxon>Microbacterium</taxon>
    </lineage>
</organism>
<evidence type="ECO:0000256" key="1">
    <source>
        <dbReference type="SAM" id="Phobius"/>
    </source>
</evidence>
<dbReference type="EMBL" id="FOYR01000004">
    <property type="protein sequence ID" value="SFR72099.1"/>
    <property type="molecule type" value="Genomic_DNA"/>
</dbReference>
<feature type="transmembrane region" description="Helical" evidence="1">
    <location>
        <begin position="96"/>
        <end position="117"/>
    </location>
</feature>
<dbReference type="AlphaFoldDB" id="A0A1I6IZK8"/>
<accession>A0A1I6IZK8</accession>
<evidence type="ECO:0000313" key="3">
    <source>
        <dbReference type="Proteomes" id="UP000198877"/>
    </source>
</evidence>
<proteinExistence type="predicted"/>
<feature type="transmembrane region" description="Helical" evidence="1">
    <location>
        <begin position="129"/>
        <end position="147"/>
    </location>
</feature>